<keyword evidence="2" id="KW-1133">Transmembrane helix</keyword>
<name>A0A2L1GR14_9BACT</name>
<accession>A0A2L1GR14</accession>
<keyword evidence="2" id="KW-0812">Transmembrane</keyword>
<dbReference type="InterPro" id="IPR007446">
    <property type="entry name" value="PilP"/>
</dbReference>
<dbReference type="AlphaFoldDB" id="A0A2L1GR14"/>
<gene>
    <name evidence="3" type="ORF">CAY53_12050</name>
</gene>
<keyword evidence="2" id="KW-0472">Membrane</keyword>
<sequence>MDDIMKMQHLTKSAFHLGTSVRIIVAVMSIMLGGGNIAMAIDASSSQALLPSDADTDMGGSPPAPMQEEAAPLQGNAAQGAAAPQYEYQVASRPDPFKPFITLKSVNPNELLDEEGELTGMQLFEPAQLSLVAVMDTPRGRIAMVEDVTKKGYKITVGQLIGRHGQVTEIQKEQVKVTETAQTRGGEKIETDVFMKLKRDGEGK</sequence>
<organism evidence="3 4">
    <name type="scientific">Desulfobulbus oralis</name>
    <dbReference type="NCBI Taxonomy" id="1986146"/>
    <lineage>
        <taxon>Bacteria</taxon>
        <taxon>Pseudomonadati</taxon>
        <taxon>Thermodesulfobacteriota</taxon>
        <taxon>Desulfobulbia</taxon>
        <taxon>Desulfobulbales</taxon>
        <taxon>Desulfobulbaceae</taxon>
        <taxon>Desulfobulbus</taxon>
    </lineage>
</organism>
<feature type="transmembrane region" description="Helical" evidence="2">
    <location>
        <begin position="21"/>
        <end position="41"/>
    </location>
</feature>
<evidence type="ECO:0000313" key="3">
    <source>
        <dbReference type="EMBL" id="AVD72119.1"/>
    </source>
</evidence>
<evidence type="ECO:0000313" key="4">
    <source>
        <dbReference type="Proteomes" id="UP000239867"/>
    </source>
</evidence>
<dbReference type="Pfam" id="PF04351">
    <property type="entry name" value="PilP"/>
    <property type="match status" value="1"/>
</dbReference>
<dbReference type="Gene3D" id="2.30.30.830">
    <property type="match status" value="1"/>
</dbReference>
<feature type="region of interest" description="Disordered" evidence="1">
    <location>
        <begin position="50"/>
        <end position="78"/>
    </location>
</feature>
<dbReference type="KEGG" id="deo:CAY53_12050"/>
<protein>
    <recommendedName>
        <fullName evidence="5">Pilus assembly protein PilP</fullName>
    </recommendedName>
</protein>
<keyword evidence="4" id="KW-1185">Reference proteome</keyword>
<reference evidence="3 4" key="1">
    <citation type="journal article" date="2018" name="MBio">
        <title>Insights into the evolution of host association through the isolation and characterization of a novel human periodontal pathobiont, Desulfobulbus oralis.</title>
        <authorList>
            <person name="Cross K.L."/>
            <person name="Chirania P."/>
            <person name="Xiong W."/>
            <person name="Beall C.J."/>
            <person name="Elkins J.G."/>
            <person name="Giannone R.J."/>
            <person name="Griffen A.L."/>
            <person name="Guss A.M."/>
            <person name="Hettich R.L."/>
            <person name="Joshi S.S."/>
            <person name="Mokrzan E.M."/>
            <person name="Martin R.K."/>
            <person name="Zhulin I.B."/>
            <person name="Leys E.J."/>
            <person name="Podar M."/>
        </authorList>
    </citation>
    <scope>NUCLEOTIDE SEQUENCE [LARGE SCALE GENOMIC DNA]</scope>
    <source>
        <strain evidence="3 4">ORNL</strain>
    </source>
</reference>
<proteinExistence type="predicted"/>
<evidence type="ECO:0000256" key="2">
    <source>
        <dbReference type="SAM" id="Phobius"/>
    </source>
</evidence>
<dbReference type="EMBL" id="CP021255">
    <property type="protein sequence ID" value="AVD72119.1"/>
    <property type="molecule type" value="Genomic_DNA"/>
</dbReference>
<evidence type="ECO:0008006" key="5">
    <source>
        <dbReference type="Google" id="ProtNLM"/>
    </source>
</evidence>
<dbReference type="Proteomes" id="UP000239867">
    <property type="component" value="Chromosome"/>
</dbReference>
<evidence type="ECO:0000256" key="1">
    <source>
        <dbReference type="SAM" id="MobiDB-lite"/>
    </source>
</evidence>